<evidence type="ECO:0000256" key="1">
    <source>
        <dbReference type="ARBA" id="ARBA00004202"/>
    </source>
</evidence>
<comment type="caution">
    <text evidence="11">The sequence shown here is derived from an EMBL/GenBank/DDBJ whole genome shotgun (WGS) entry which is preliminary data.</text>
</comment>
<dbReference type="InterPro" id="IPR027417">
    <property type="entry name" value="P-loop_NTPase"/>
</dbReference>
<dbReference type="GO" id="GO:0005886">
    <property type="term" value="C:plasma membrane"/>
    <property type="evidence" value="ECO:0007669"/>
    <property type="project" value="UniProtKB-SubCell"/>
</dbReference>
<keyword evidence="8" id="KW-1278">Translocase</keyword>
<evidence type="ECO:0000256" key="4">
    <source>
        <dbReference type="ARBA" id="ARBA00022475"/>
    </source>
</evidence>
<dbReference type="InterPro" id="IPR017871">
    <property type="entry name" value="ABC_transporter-like_CS"/>
</dbReference>
<dbReference type="Pfam" id="PF08352">
    <property type="entry name" value="oligo_HPY"/>
    <property type="match status" value="1"/>
</dbReference>
<dbReference type="EMBL" id="BONJ01000001">
    <property type="protein sequence ID" value="GIG11993.1"/>
    <property type="molecule type" value="Genomic_DNA"/>
</dbReference>
<dbReference type="GO" id="GO:0016887">
    <property type="term" value="F:ATP hydrolysis activity"/>
    <property type="evidence" value="ECO:0007669"/>
    <property type="project" value="InterPro"/>
</dbReference>
<evidence type="ECO:0000256" key="3">
    <source>
        <dbReference type="ARBA" id="ARBA00022448"/>
    </source>
</evidence>
<evidence type="ECO:0000256" key="6">
    <source>
        <dbReference type="ARBA" id="ARBA00022741"/>
    </source>
</evidence>
<dbReference type="RefSeq" id="WP_166380438.1">
    <property type="nucleotide sequence ID" value="NZ_BAAATT010000011.1"/>
</dbReference>
<dbReference type="InterPro" id="IPR003439">
    <property type="entry name" value="ABC_transporter-like_ATP-bd"/>
</dbReference>
<proteinExistence type="inferred from homology"/>
<evidence type="ECO:0000313" key="12">
    <source>
        <dbReference type="Proteomes" id="UP000660339"/>
    </source>
</evidence>
<dbReference type="GO" id="GO:0015833">
    <property type="term" value="P:peptide transport"/>
    <property type="evidence" value="ECO:0007669"/>
    <property type="project" value="InterPro"/>
</dbReference>
<sequence length="343" mass="37553">MSDVILQVQDLQTHYLLRDGVTRAVDGVSFDVRRGRTLCVVGESGCGKSATAHSILQLVDEPGKIVGGRILLHRTHGEQAGQVVDLAALPARGKQMREIRGREIAMVFQEPMTSLSPVHTVGDQVMEAIRLHLPLPEKQIHERAVDLLDRVRIPNPRRHMDSYTFQLSGGMRQRVSLAAALSCEPALLIADEPTTALDVTTQAQILDLFAELQQELDMAVMFITHDLGVVASIADEVVVMYLGQVAEQTDVDSLFHRPAHPYTRALLSSVPKPGTRTRLAPIRGGVPSPYDRPSGCAFHPRCDAMMPGVCDRGPVPLVDLDAGRAARCMLYTEEVARDGEPVR</sequence>
<comment type="similarity">
    <text evidence="2">Belongs to the ABC transporter superfamily.</text>
</comment>
<dbReference type="Gene3D" id="3.40.50.300">
    <property type="entry name" value="P-loop containing nucleotide triphosphate hydrolases"/>
    <property type="match status" value="1"/>
</dbReference>
<evidence type="ECO:0000313" key="11">
    <source>
        <dbReference type="EMBL" id="GIG11993.1"/>
    </source>
</evidence>
<dbReference type="PANTHER" id="PTHR43297">
    <property type="entry name" value="OLIGOPEPTIDE TRANSPORT ATP-BINDING PROTEIN APPD"/>
    <property type="match status" value="1"/>
</dbReference>
<dbReference type="PROSITE" id="PS00211">
    <property type="entry name" value="ABC_TRANSPORTER_1"/>
    <property type="match status" value="1"/>
</dbReference>
<evidence type="ECO:0000256" key="7">
    <source>
        <dbReference type="ARBA" id="ARBA00022840"/>
    </source>
</evidence>
<dbReference type="SUPFAM" id="SSF52540">
    <property type="entry name" value="P-loop containing nucleoside triphosphate hydrolases"/>
    <property type="match status" value="1"/>
</dbReference>
<keyword evidence="5" id="KW-0997">Cell inner membrane</keyword>
<keyword evidence="6" id="KW-0547">Nucleotide-binding</keyword>
<keyword evidence="9" id="KW-0472">Membrane</keyword>
<dbReference type="InterPro" id="IPR013563">
    <property type="entry name" value="Oligopep_ABC_C"/>
</dbReference>
<evidence type="ECO:0000256" key="5">
    <source>
        <dbReference type="ARBA" id="ARBA00022519"/>
    </source>
</evidence>
<reference evidence="11" key="1">
    <citation type="submission" date="2021-01" db="EMBL/GenBank/DDBJ databases">
        <title>Whole genome shotgun sequence of Catellatospora methionotrophica NBRC 14553.</title>
        <authorList>
            <person name="Komaki H."/>
            <person name="Tamura T."/>
        </authorList>
    </citation>
    <scope>NUCLEOTIDE SEQUENCE</scope>
    <source>
        <strain evidence="11">NBRC 14553</strain>
    </source>
</reference>
<organism evidence="11 12">
    <name type="scientific">Catellatospora methionotrophica</name>
    <dbReference type="NCBI Taxonomy" id="121620"/>
    <lineage>
        <taxon>Bacteria</taxon>
        <taxon>Bacillati</taxon>
        <taxon>Actinomycetota</taxon>
        <taxon>Actinomycetes</taxon>
        <taxon>Micromonosporales</taxon>
        <taxon>Micromonosporaceae</taxon>
        <taxon>Catellatospora</taxon>
    </lineage>
</organism>
<dbReference type="FunFam" id="3.40.50.300:FF:000016">
    <property type="entry name" value="Oligopeptide ABC transporter ATP-binding component"/>
    <property type="match status" value="1"/>
</dbReference>
<dbReference type="SMART" id="SM00382">
    <property type="entry name" value="AAA"/>
    <property type="match status" value="1"/>
</dbReference>
<dbReference type="CDD" id="cd03257">
    <property type="entry name" value="ABC_NikE_OppD_transporters"/>
    <property type="match status" value="1"/>
</dbReference>
<dbReference type="Proteomes" id="UP000660339">
    <property type="component" value="Unassembled WGS sequence"/>
</dbReference>
<dbReference type="AlphaFoldDB" id="A0A8J3L075"/>
<keyword evidence="7 11" id="KW-0067">ATP-binding</keyword>
<feature type="domain" description="ABC transporter" evidence="10">
    <location>
        <begin position="6"/>
        <end position="267"/>
    </location>
</feature>
<keyword evidence="4" id="KW-1003">Cell membrane</keyword>
<dbReference type="PROSITE" id="PS50893">
    <property type="entry name" value="ABC_TRANSPORTER_2"/>
    <property type="match status" value="1"/>
</dbReference>
<accession>A0A8J3L075</accession>
<keyword evidence="12" id="KW-1185">Reference proteome</keyword>
<dbReference type="PANTHER" id="PTHR43297:SF14">
    <property type="entry name" value="ATPASE AAA-TYPE CORE DOMAIN-CONTAINING PROTEIN"/>
    <property type="match status" value="1"/>
</dbReference>
<gene>
    <name evidence="11" type="ORF">Cme02nite_03250</name>
</gene>
<dbReference type="InterPro" id="IPR003593">
    <property type="entry name" value="AAA+_ATPase"/>
</dbReference>
<dbReference type="NCBIfam" id="TIGR01727">
    <property type="entry name" value="oligo_HPY"/>
    <property type="match status" value="1"/>
</dbReference>
<dbReference type="GO" id="GO:0005524">
    <property type="term" value="F:ATP binding"/>
    <property type="evidence" value="ECO:0007669"/>
    <property type="project" value="UniProtKB-KW"/>
</dbReference>
<evidence type="ECO:0000256" key="8">
    <source>
        <dbReference type="ARBA" id="ARBA00022967"/>
    </source>
</evidence>
<dbReference type="Pfam" id="PF00005">
    <property type="entry name" value="ABC_tran"/>
    <property type="match status" value="1"/>
</dbReference>
<comment type="subcellular location">
    <subcellularLocation>
        <location evidence="1">Cell membrane</location>
        <topology evidence="1">Peripheral membrane protein</topology>
    </subcellularLocation>
</comment>
<protein>
    <submittedName>
        <fullName evidence="11">Dipeptide/oligopeptide/nickel ABC transporter ATP-binding protein</fullName>
    </submittedName>
</protein>
<evidence type="ECO:0000259" key="10">
    <source>
        <dbReference type="PROSITE" id="PS50893"/>
    </source>
</evidence>
<dbReference type="InterPro" id="IPR050388">
    <property type="entry name" value="ABC_Ni/Peptide_Import"/>
</dbReference>
<evidence type="ECO:0000256" key="2">
    <source>
        <dbReference type="ARBA" id="ARBA00005417"/>
    </source>
</evidence>
<name>A0A8J3L075_9ACTN</name>
<keyword evidence="3" id="KW-0813">Transport</keyword>
<evidence type="ECO:0000256" key="9">
    <source>
        <dbReference type="ARBA" id="ARBA00023136"/>
    </source>
</evidence>